<dbReference type="CDD" id="cd00082">
    <property type="entry name" value="HisKA"/>
    <property type="match status" value="1"/>
</dbReference>
<dbReference type="SUPFAM" id="SSF47384">
    <property type="entry name" value="Homodimeric domain of signal transducing histidine kinase"/>
    <property type="match status" value="1"/>
</dbReference>
<evidence type="ECO:0000256" key="1">
    <source>
        <dbReference type="ARBA" id="ARBA00000085"/>
    </source>
</evidence>
<accession>A0A2U3K4X6</accession>
<dbReference type="InterPro" id="IPR036097">
    <property type="entry name" value="HisK_dim/P_sf"/>
</dbReference>
<dbReference type="PROSITE" id="PS50110">
    <property type="entry name" value="RESPONSE_REGULATORY"/>
    <property type="match status" value="1"/>
</dbReference>
<feature type="domain" description="Response regulatory" evidence="8">
    <location>
        <begin position="903"/>
        <end position="1019"/>
    </location>
</feature>
<feature type="region of interest" description="Disordered" evidence="5">
    <location>
        <begin position="1024"/>
        <end position="1043"/>
    </location>
</feature>
<dbReference type="AlphaFoldDB" id="A0A2U3K4X6"/>
<feature type="compositionally biased region" description="Basic and acidic residues" evidence="5">
    <location>
        <begin position="1028"/>
        <end position="1043"/>
    </location>
</feature>
<dbReference type="OrthoDB" id="9790669at2"/>
<evidence type="ECO:0000313" key="9">
    <source>
        <dbReference type="EMBL" id="SPF34725.1"/>
    </source>
</evidence>
<evidence type="ECO:0000256" key="2">
    <source>
        <dbReference type="ARBA" id="ARBA00012438"/>
    </source>
</evidence>
<feature type="chain" id="PRO_5015675819" description="histidine kinase" evidence="6">
    <location>
        <begin position="35"/>
        <end position="1043"/>
    </location>
</feature>
<dbReference type="SUPFAM" id="SSF55785">
    <property type="entry name" value="PYP-like sensor domain (PAS domain)"/>
    <property type="match status" value="2"/>
</dbReference>
<dbReference type="InterPro" id="IPR005467">
    <property type="entry name" value="His_kinase_dom"/>
</dbReference>
<dbReference type="Gene3D" id="3.30.565.10">
    <property type="entry name" value="Histidine kinase-like ATPase, C-terminal domain"/>
    <property type="match status" value="1"/>
</dbReference>
<dbReference type="EMBL" id="OMOD01000038">
    <property type="protein sequence ID" value="SPF34725.1"/>
    <property type="molecule type" value="Genomic_DNA"/>
</dbReference>
<dbReference type="SUPFAM" id="SSF52172">
    <property type="entry name" value="CheY-like"/>
    <property type="match status" value="1"/>
</dbReference>
<organism evidence="9 10">
    <name type="scientific">Candidatus Sulfotelmatobacter kueseliae</name>
    <dbReference type="NCBI Taxonomy" id="2042962"/>
    <lineage>
        <taxon>Bacteria</taxon>
        <taxon>Pseudomonadati</taxon>
        <taxon>Acidobacteriota</taxon>
        <taxon>Terriglobia</taxon>
        <taxon>Terriglobales</taxon>
        <taxon>Candidatus Korobacteraceae</taxon>
        <taxon>Candidatus Sulfotelmatobacter</taxon>
    </lineage>
</organism>
<keyword evidence="6" id="KW-0732">Signal</keyword>
<evidence type="ECO:0000259" key="7">
    <source>
        <dbReference type="PROSITE" id="PS50109"/>
    </source>
</evidence>
<dbReference type="EC" id="2.7.13.3" evidence="2"/>
<dbReference type="InterPro" id="IPR004358">
    <property type="entry name" value="Sig_transdc_His_kin-like_C"/>
</dbReference>
<comment type="catalytic activity">
    <reaction evidence="1">
        <text>ATP + protein L-histidine = ADP + protein N-phospho-L-histidine.</text>
        <dbReference type="EC" id="2.7.13.3"/>
    </reaction>
</comment>
<dbReference type="SMART" id="SM00388">
    <property type="entry name" value="HisKA"/>
    <property type="match status" value="1"/>
</dbReference>
<dbReference type="SMART" id="SM00387">
    <property type="entry name" value="HATPase_c"/>
    <property type="match status" value="1"/>
</dbReference>
<gene>
    <name evidence="9" type="ORF">SBA1_1320008</name>
</gene>
<evidence type="ECO:0000256" key="3">
    <source>
        <dbReference type="ARBA" id="ARBA00022553"/>
    </source>
</evidence>
<dbReference type="PANTHER" id="PTHR43065:SF42">
    <property type="entry name" value="TWO-COMPONENT SENSOR PPRA"/>
    <property type="match status" value="1"/>
</dbReference>
<evidence type="ECO:0000256" key="6">
    <source>
        <dbReference type="SAM" id="SignalP"/>
    </source>
</evidence>
<dbReference type="GO" id="GO:0000155">
    <property type="term" value="F:phosphorelay sensor kinase activity"/>
    <property type="evidence" value="ECO:0007669"/>
    <property type="project" value="InterPro"/>
</dbReference>
<keyword evidence="9" id="KW-0808">Transferase</keyword>
<feature type="signal peptide" evidence="6">
    <location>
        <begin position="1"/>
        <end position="34"/>
    </location>
</feature>
<dbReference type="Pfam" id="PF00512">
    <property type="entry name" value="HisKA"/>
    <property type="match status" value="1"/>
</dbReference>
<reference evidence="10" key="1">
    <citation type="submission" date="2018-02" db="EMBL/GenBank/DDBJ databases">
        <authorList>
            <person name="Hausmann B."/>
        </authorList>
    </citation>
    <scope>NUCLEOTIDE SEQUENCE [LARGE SCALE GENOMIC DNA]</scope>
    <source>
        <strain evidence="10">Peat soil MAG SbA1</strain>
    </source>
</reference>
<dbReference type="PANTHER" id="PTHR43065">
    <property type="entry name" value="SENSOR HISTIDINE KINASE"/>
    <property type="match status" value="1"/>
</dbReference>
<dbReference type="Gene3D" id="3.30.450.20">
    <property type="entry name" value="PAS domain"/>
    <property type="match status" value="2"/>
</dbReference>
<dbReference type="PROSITE" id="PS50109">
    <property type="entry name" value="HIS_KIN"/>
    <property type="match status" value="1"/>
</dbReference>
<dbReference type="SMART" id="SM00448">
    <property type="entry name" value="REC"/>
    <property type="match status" value="1"/>
</dbReference>
<evidence type="ECO:0000313" key="10">
    <source>
        <dbReference type="Proteomes" id="UP000238701"/>
    </source>
</evidence>
<dbReference type="InterPro" id="IPR003594">
    <property type="entry name" value="HATPase_dom"/>
</dbReference>
<dbReference type="Gene3D" id="1.10.287.130">
    <property type="match status" value="1"/>
</dbReference>
<protein>
    <recommendedName>
        <fullName evidence="2">histidine kinase</fullName>
        <ecNumber evidence="2">2.7.13.3</ecNumber>
    </recommendedName>
</protein>
<dbReference type="InterPro" id="IPR003661">
    <property type="entry name" value="HisK_dim/P_dom"/>
</dbReference>
<dbReference type="Pfam" id="PF00072">
    <property type="entry name" value="Response_reg"/>
    <property type="match status" value="1"/>
</dbReference>
<feature type="modified residue" description="4-aspartylphosphate" evidence="4">
    <location>
        <position position="954"/>
    </location>
</feature>
<evidence type="ECO:0000256" key="5">
    <source>
        <dbReference type="SAM" id="MobiDB-lite"/>
    </source>
</evidence>
<dbReference type="PRINTS" id="PR00344">
    <property type="entry name" value="BCTRLSENSOR"/>
</dbReference>
<dbReference type="InterPro" id="IPR001789">
    <property type="entry name" value="Sig_transdc_resp-reg_receiver"/>
</dbReference>
<dbReference type="Pfam" id="PF02518">
    <property type="entry name" value="HATPase_c"/>
    <property type="match status" value="1"/>
</dbReference>
<dbReference type="Pfam" id="PF13426">
    <property type="entry name" value="PAS_9"/>
    <property type="match status" value="2"/>
</dbReference>
<feature type="domain" description="Histidine kinase" evidence="7">
    <location>
        <begin position="656"/>
        <end position="879"/>
    </location>
</feature>
<sequence>MRGPTLCRQSMASTRFALLCATLATLMVASSGWAQDSGNPPKRVLLLYSFDNNEEGVFTSFDHALRSQLRAGARDRVEFYTKYMDFAQFSTHAHAVALAQLLKLEFSKQKPDLIVASSYWALQFLLGEGKDLFPGTPVVVLFNARRLDEVKLCITKGTAGPGITGVASTDEPARTLDLALRLQPDTQRVVVIGGSSPLDQYWTDRLKHDFSSYRQTVEVTYLTGLTMNEILRRVAQLPPHTVILSTLFLEDARGQSFLQEEALDLITRAADVPVYGIYLSYIGHGVVGGRMTNPENLGRSVADLADRVLNGENAASIPIVVDNSSQDTVDWHQLQRWHISEKRLPPSTVELFREPSAWERYRFAIMAVIWLCTLEAALILTLIFNIGRRRRAERSLLRQKALANAVIEHLPGLFVLQDKAGKNLRWNKNAEGLLRYRPGTVPAMSNVADEHRETAQRFKDEILEQGSGHVEVDMLGQDGGPVPYYFNGVRVEIEGKPYFAAIGIDLTESRRAEEAVRRSEAELRSFVEHAPYGIGTISVQQDRFLQANPALVKLLRYQSEAEVLALSVSRDLYPQGDAGFRAQPTRADFFSGVEFNWRRKDGKPVTVRASGRRSSRPGSEGDTIEIIAEDVTAHRILQEQLHQAQKMEALGQLAGSIAHDFNNLLSVIIGYSELLSENLGSEGPAGVRLETIKKAGQRAASLTSQLLAFSRRQVLQPRVLNLNSLVTETQRMLQRLIGEDIEQIVLLDPVLAKTKADPGQIVQVIMNLAVNARDAMPKGGKLTIKTANTSFKDAVSFSGVAVPPGEYVMLSVSDTGTGMDEETRSRLFEPFFTTKAAGKGTGLGLATVYGVVKQSGGYVFADSELGKGTTFRIYLPRVDLPLRTPSSQAAQGLPPDLPPGSETFLVVEDEPAFRDLLCEQLRSRGYQVLVASNGVEALQVAEQHKGPIRVLITDVIMPEMSGPDLAKNLTKLRGETDVLYMSGYTDDKLSNILETEPELTLIQKPFSIDDLVQKIQEILCRKGRHSHRGDPSLDLDLRNAPDL</sequence>
<name>A0A2U3K4X6_9BACT</name>
<keyword evidence="3 4" id="KW-0597">Phosphoprotein</keyword>
<evidence type="ECO:0000256" key="4">
    <source>
        <dbReference type="PROSITE-ProRule" id="PRU00169"/>
    </source>
</evidence>
<proteinExistence type="predicted"/>
<dbReference type="Gene3D" id="3.40.50.2300">
    <property type="match status" value="1"/>
</dbReference>
<keyword evidence="9" id="KW-0418">Kinase</keyword>
<dbReference type="InterPro" id="IPR011006">
    <property type="entry name" value="CheY-like_superfamily"/>
</dbReference>
<dbReference type="InterPro" id="IPR000014">
    <property type="entry name" value="PAS"/>
</dbReference>
<dbReference type="InterPro" id="IPR035965">
    <property type="entry name" value="PAS-like_dom_sf"/>
</dbReference>
<dbReference type="Proteomes" id="UP000238701">
    <property type="component" value="Unassembled WGS sequence"/>
</dbReference>
<dbReference type="NCBIfam" id="TIGR00229">
    <property type="entry name" value="sensory_box"/>
    <property type="match status" value="2"/>
</dbReference>
<dbReference type="SMART" id="SM00091">
    <property type="entry name" value="PAS"/>
    <property type="match status" value="2"/>
</dbReference>
<dbReference type="InterPro" id="IPR036890">
    <property type="entry name" value="HATPase_C_sf"/>
</dbReference>
<dbReference type="SUPFAM" id="SSF55874">
    <property type="entry name" value="ATPase domain of HSP90 chaperone/DNA topoisomerase II/histidine kinase"/>
    <property type="match status" value="1"/>
</dbReference>
<evidence type="ECO:0000259" key="8">
    <source>
        <dbReference type="PROSITE" id="PS50110"/>
    </source>
</evidence>